<proteinExistence type="predicted"/>
<keyword evidence="3" id="KW-1185">Reference proteome</keyword>
<dbReference type="EMBL" id="BLVO01000013">
    <property type="protein sequence ID" value="GFM33417.1"/>
    <property type="molecule type" value="Genomic_DNA"/>
</dbReference>
<reference evidence="2 3" key="1">
    <citation type="submission" date="2020-05" db="EMBL/GenBank/DDBJ databases">
        <title>Draft genome sequence of Desulfovibrio sp. strain HN2T.</title>
        <authorList>
            <person name="Ueno A."/>
            <person name="Tamazawa S."/>
            <person name="Tamamura S."/>
            <person name="Murakami T."/>
            <person name="Kiyama T."/>
            <person name="Inomata H."/>
            <person name="Amano Y."/>
            <person name="Miyakawa K."/>
            <person name="Tamaki H."/>
            <person name="Naganuma T."/>
            <person name="Kaneko K."/>
        </authorList>
    </citation>
    <scope>NUCLEOTIDE SEQUENCE [LARGE SCALE GENOMIC DNA]</scope>
    <source>
        <strain evidence="2 3">HN2</strain>
    </source>
</reference>
<evidence type="ECO:0000256" key="1">
    <source>
        <dbReference type="SAM" id="Phobius"/>
    </source>
</evidence>
<keyword evidence="1" id="KW-1133">Transmembrane helix</keyword>
<feature type="transmembrane region" description="Helical" evidence="1">
    <location>
        <begin position="88"/>
        <end position="108"/>
    </location>
</feature>
<comment type="caution">
    <text evidence="2">The sequence shown here is derived from an EMBL/GenBank/DDBJ whole genome shotgun (WGS) entry which is preliminary data.</text>
</comment>
<dbReference type="AlphaFoldDB" id="A0A7J0BI96"/>
<evidence type="ECO:0000313" key="3">
    <source>
        <dbReference type="Proteomes" id="UP000503840"/>
    </source>
</evidence>
<keyword evidence="1" id="KW-0472">Membrane</keyword>
<feature type="transmembrane region" description="Helical" evidence="1">
    <location>
        <begin position="128"/>
        <end position="148"/>
    </location>
</feature>
<organism evidence="2 3">
    <name type="scientific">Desulfovibrio subterraneus</name>
    <dbReference type="NCBI Taxonomy" id="2718620"/>
    <lineage>
        <taxon>Bacteria</taxon>
        <taxon>Pseudomonadati</taxon>
        <taxon>Thermodesulfobacteriota</taxon>
        <taxon>Desulfovibrionia</taxon>
        <taxon>Desulfovibrionales</taxon>
        <taxon>Desulfovibrionaceae</taxon>
        <taxon>Desulfovibrio</taxon>
    </lineage>
</organism>
<feature type="transmembrane region" description="Helical" evidence="1">
    <location>
        <begin position="40"/>
        <end position="62"/>
    </location>
</feature>
<name>A0A7J0BI96_9BACT</name>
<dbReference type="RefSeq" id="WP_174405081.1">
    <property type="nucleotide sequence ID" value="NZ_BLVO01000013.1"/>
</dbReference>
<dbReference type="Proteomes" id="UP000503840">
    <property type="component" value="Unassembled WGS sequence"/>
</dbReference>
<gene>
    <name evidence="2" type="ORF">DSM101010T_17820</name>
</gene>
<feature type="transmembrane region" description="Helical" evidence="1">
    <location>
        <begin position="7"/>
        <end position="28"/>
    </location>
</feature>
<accession>A0A7J0BI96</accession>
<protein>
    <submittedName>
        <fullName evidence="2">Uncharacterized protein</fullName>
    </submittedName>
</protein>
<sequence>MISYLIAYLRTMCFFKVVVLSCISTLALSKTGQNEFYGNIMTLLGILSGSSLACVAIAATVLTNESFINLSIDLNVGKRVYGAYVDSIRNDCLFVFFSLIFVVTFYCIHDVDLPGISMPLSFVTKRDLLMFLTLVLFFSSISALKDVLESIVEIIKLFYEGVCKKRKTCSSNEG</sequence>
<keyword evidence="1" id="KW-0812">Transmembrane</keyword>
<evidence type="ECO:0000313" key="2">
    <source>
        <dbReference type="EMBL" id="GFM33417.1"/>
    </source>
</evidence>